<dbReference type="Pfam" id="PF00288">
    <property type="entry name" value="GHMP_kinases_N"/>
    <property type="match status" value="1"/>
</dbReference>
<dbReference type="InterPro" id="IPR020568">
    <property type="entry name" value="Ribosomal_Su5_D2-typ_SF"/>
</dbReference>
<evidence type="ECO:0000259" key="5">
    <source>
        <dbReference type="Pfam" id="PF00288"/>
    </source>
</evidence>
<gene>
    <name evidence="6" type="ORF">LHJ74_04305</name>
</gene>
<evidence type="ECO:0000256" key="4">
    <source>
        <dbReference type="ARBA" id="ARBA00022840"/>
    </source>
</evidence>
<evidence type="ECO:0000256" key="1">
    <source>
        <dbReference type="ARBA" id="ARBA00022679"/>
    </source>
</evidence>
<comment type="caution">
    <text evidence="6">The sequence shown here is derived from an EMBL/GenBank/DDBJ whole genome shotgun (WGS) entry which is preliminary data.</text>
</comment>
<dbReference type="Proteomes" id="UP001156389">
    <property type="component" value="Unassembled WGS sequence"/>
</dbReference>
<dbReference type="InterPro" id="IPR014721">
    <property type="entry name" value="Ribsml_uS5_D2-typ_fold_subgr"/>
</dbReference>
<dbReference type="EMBL" id="JAJAGO010000002">
    <property type="protein sequence ID" value="MCT2589165.1"/>
    <property type="molecule type" value="Genomic_DNA"/>
</dbReference>
<dbReference type="Gene3D" id="3.30.230.10">
    <property type="match status" value="1"/>
</dbReference>
<evidence type="ECO:0000256" key="3">
    <source>
        <dbReference type="ARBA" id="ARBA00022777"/>
    </source>
</evidence>
<dbReference type="SUPFAM" id="SSF54211">
    <property type="entry name" value="Ribosomal protein S5 domain 2-like"/>
    <property type="match status" value="1"/>
</dbReference>
<dbReference type="InterPro" id="IPR006204">
    <property type="entry name" value="GHMP_kinase_N_dom"/>
</dbReference>
<sequence>MDVSPHVSPHLDAVIDCAIPPSRGLGSSAACARAVVRALADLFGREVEESTVFDSVQTAENVAHGHRCPRTRRRCSCRST</sequence>
<protein>
    <recommendedName>
        <fullName evidence="5">GHMP kinase N-terminal domain-containing protein</fullName>
    </recommendedName>
</protein>
<evidence type="ECO:0000313" key="6">
    <source>
        <dbReference type="EMBL" id="MCT2589165.1"/>
    </source>
</evidence>
<organism evidence="6 7">
    <name type="scientific">Streptomyces gossypii</name>
    <dbReference type="NCBI Taxonomy" id="2883101"/>
    <lineage>
        <taxon>Bacteria</taxon>
        <taxon>Bacillati</taxon>
        <taxon>Actinomycetota</taxon>
        <taxon>Actinomycetes</taxon>
        <taxon>Kitasatosporales</taxon>
        <taxon>Streptomycetaceae</taxon>
        <taxon>Streptomyces</taxon>
    </lineage>
</organism>
<accession>A0ABT2JP69</accession>
<feature type="domain" description="GHMP kinase N-terminal" evidence="5">
    <location>
        <begin position="10"/>
        <end position="67"/>
    </location>
</feature>
<evidence type="ECO:0000313" key="7">
    <source>
        <dbReference type="Proteomes" id="UP001156389"/>
    </source>
</evidence>
<name>A0ABT2JP69_9ACTN</name>
<dbReference type="PROSITE" id="PS00627">
    <property type="entry name" value="GHMP_KINASES_ATP"/>
    <property type="match status" value="1"/>
</dbReference>
<reference evidence="6 7" key="1">
    <citation type="submission" date="2021-10" db="EMBL/GenBank/DDBJ databases">
        <title>Streptomyces gossypii sp. nov., isolated from soil collected from cotton field.</title>
        <authorList>
            <person name="Ge X."/>
            <person name="Chen X."/>
            <person name="Liu W."/>
        </authorList>
    </citation>
    <scope>NUCLEOTIDE SEQUENCE [LARGE SCALE GENOMIC DNA]</scope>
    <source>
        <strain evidence="6 7">N2-109</strain>
    </source>
</reference>
<keyword evidence="7" id="KW-1185">Reference proteome</keyword>
<keyword evidence="1" id="KW-0808">Transferase</keyword>
<proteinExistence type="predicted"/>
<keyword evidence="3" id="KW-0418">Kinase</keyword>
<keyword evidence="2" id="KW-0547">Nucleotide-binding</keyword>
<keyword evidence="4" id="KW-0067">ATP-binding</keyword>
<evidence type="ECO:0000256" key="2">
    <source>
        <dbReference type="ARBA" id="ARBA00022741"/>
    </source>
</evidence>
<dbReference type="InterPro" id="IPR006203">
    <property type="entry name" value="GHMP_knse_ATP-bd_CS"/>
</dbReference>